<dbReference type="InterPro" id="IPR052061">
    <property type="entry name" value="PTE-AB_protein"/>
</dbReference>
<evidence type="ECO:0000313" key="2">
    <source>
        <dbReference type="EMBL" id="KAF1836026.1"/>
    </source>
</evidence>
<dbReference type="PANTHER" id="PTHR47260">
    <property type="entry name" value="UPF0644 PROTEIN PB2B4.06"/>
    <property type="match status" value="1"/>
</dbReference>
<keyword evidence="1" id="KW-1133">Transmembrane helix</keyword>
<dbReference type="SUPFAM" id="SSF54637">
    <property type="entry name" value="Thioesterase/thiol ester dehydrase-isomerase"/>
    <property type="match status" value="1"/>
</dbReference>
<gene>
    <name evidence="2" type="ORF">BDW02DRAFT_596824</name>
</gene>
<keyword evidence="1" id="KW-0472">Membrane</keyword>
<dbReference type="AlphaFoldDB" id="A0A6A5KL28"/>
<keyword evidence="3" id="KW-1185">Reference proteome</keyword>
<dbReference type="EMBL" id="ML975279">
    <property type="protein sequence ID" value="KAF1836026.1"/>
    <property type="molecule type" value="Genomic_DNA"/>
</dbReference>
<reference evidence="2" key="1">
    <citation type="submission" date="2020-01" db="EMBL/GenBank/DDBJ databases">
        <authorList>
            <consortium name="DOE Joint Genome Institute"/>
            <person name="Haridas S."/>
            <person name="Albert R."/>
            <person name="Binder M."/>
            <person name="Bloem J."/>
            <person name="Labutti K."/>
            <person name="Salamov A."/>
            <person name="Andreopoulos B."/>
            <person name="Baker S.E."/>
            <person name="Barry K."/>
            <person name="Bills G."/>
            <person name="Bluhm B.H."/>
            <person name="Cannon C."/>
            <person name="Castanera R."/>
            <person name="Culley D.E."/>
            <person name="Daum C."/>
            <person name="Ezra D."/>
            <person name="Gonzalez J.B."/>
            <person name="Henrissat B."/>
            <person name="Kuo A."/>
            <person name="Liang C."/>
            <person name="Lipzen A."/>
            <person name="Lutzoni F."/>
            <person name="Magnuson J."/>
            <person name="Mondo S."/>
            <person name="Nolan M."/>
            <person name="Ohm R."/>
            <person name="Pangilinan J."/>
            <person name="Park H.-J."/>
            <person name="Ramirez L."/>
            <person name="Alfaro M."/>
            <person name="Sun H."/>
            <person name="Tritt A."/>
            <person name="Yoshinaga Y."/>
            <person name="Zwiers L.-H."/>
            <person name="Turgeon B.G."/>
            <person name="Goodwin S.B."/>
            <person name="Spatafora J.W."/>
            <person name="Crous P.W."/>
            <person name="Grigoriev I.V."/>
        </authorList>
    </citation>
    <scope>NUCLEOTIDE SEQUENCE</scope>
    <source>
        <strain evidence="2">P77</strain>
    </source>
</reference>
<dbReference type="OrthoDB" id="506431at2759"/>
<proteinExistence type="predicted"/>
<feature type="transmembrane region" description="Helical" evidence="1">
    <location>
        <begin position="50"/>
        <end position="71"/>
    </location>
</feature>
<sequence>MSRTRLLLHRTPLRTISRAYRQSFHSSHHVHANLPLPFPLQSRFRFRWSYLWYASMLALGVTAGLGARNFILPFGLVPAGSDVDKLVLASLSQDIDNLEVVQSLRSQSYNLHTDTALRSGPGISSTGGGGRKISAYKGWLELDLDFGRENEGWRGLLGVMGGSRGLGVQRAFWNAETREMVAVVWIGGALNGWPGIAHGGAVATIFEEILARMVKGPEGIVEPVHRPNSLSITYKKPTPSFDFCILRASFSNPDLAQTAPPSEPEAAPPKSWLSPQNVLTKKTEPATQKQEIVATLETVKGDLCAVATATFGG</sequence>
<dbReference type="Proteomes" id="UP000800040">
    <property type="component" value="Unassembled WGS sequence"/>
</dbReference>
<evidence type="ECO:0008006" key="4">
    <source>
        <dbReference type="Google" id="ProtNLM"/>
    </source>
</evidence>
<accession>A0A6A5KL28</accession>
<dbReference type="Gene3D" id="3.10.129.10">
    <property type="entry name" value="Hotdog Thioesterase"/>
    <property type="match status" value="1"/>
</dbReference>
<organism evidence="2 3">
    <name type="scientific">Decorospora gaudefroyi</name>
    <dbReference type="NCBI Taxonomy" id="184978"/>
    <lineage>
        <taxon>Eukaryota</taxon>
        <taxon>Fungi</taxon>
        <taxon>Dikarya</taxon>
        <taxon>Ascomycota</taxon>
        <taxon>Pezizomycotina</taxon>
        <taxon>Dothideomycetes</taxon>
        <taxon>Pleosporomycetidae</taxon>
        <taxon>Pleosporales</taxon>
        <taxon>Pleosporineae</taxon>
        <taxon>Pleosporaceae</taxon>
        <taxon>Decorospora</taxon>
    </lineage>
</organism>
<evidence type="ECO:0000313" key="3">
    <source>
        <dbReference type="Proteomes" id="UP000800040"/>
    </source>
</evidence>
<evidence type="ECO:0000256" key="1">
    <source>
        <dbReference type="SAM" id="Phobius"/>
    </source>
</evidence>
<name>A0A6A5KL28_9PLEO</name>
<keyword evidence="1" id="KW-0812">Transmembrane</keyword>
<protein>
    <recommendedName>
        <fullName evidence="4">Thioesterase domain-containing protein</fullName>
    </recommendedName>
</protein>
<dbReference type="InterPro" id="IPR029069">
    <property type="entry name" value="HotDog_dom_sf"/>
</dbReference>
<dbReference type="PANTHER" id="PTHR47260:SF1">
    <property type="entry name" value="UPF0644 PROTEIN PB2B4.06"/>
    <property type="match status" value="1"/>
</dbReference>